<keyword evidence="2 7" id="KW-0699">rRNA-binding</keyword>
<keyword evidence="5 7" id="KW-0687">Ribonucleoprotein</keyword>
<evidence type="ECO:0000256" key="3">
    <source>
        <dbReference type="ARBA" id="ARBA00022884"/>
    </source>
</evidence>
<name>A0ABV1E399_9FIRM</name>
<comment type="caution">
    <text evidence="8">The sequence shown here is derived from an EMBL/GenBank/DDBJ whole genome shotgun (WGS) entry which is preliminary data.</text>
</comment>
<keyword evidence="4 7" id="KW-0689">Ribosomal protein</keyword>
<comment type="similarity">
    <text evidence="1 7">Belongs to the bacterial ribosomal protein bS20 family.</text>
</comment>
<evidence type="ECO:0000313" key="9">
    <source>
        <dbReference type="Proteomes" id="UP001489509"/>
    </source>
</evidence>
<dbReference type="PANTHER" id="PTHR33398">
    <property type="entry name" value="30S RIBOSOMAL PROTEIN S20"/>
    <property type="match status" value="1"/>
</dbReference>
<reference evidence="8 9" key="1">
    <citation type="submission" date="2024-03" db="EMBL/GenBank/DDBJ databases">
        <title>Human intestinal bacterial collection.</title>
        <authorList>
            <person name="Pauvert C."/>
            <person name="Hitch T.C.A."/>
            <person name="Clavel T."/>
        </authorList>
    </citation>
    <scope>NUCLEOTIDE SEQUENCE [LARGE SCALE GENOMIC DNA]</scope>
    <source>
        <strain evidence="8 9">CLA-JM-H44</strain>
    </source>
</reference>
<evidence type="ECO:0000256" key="2">
    <source>
        <dbReference type="ARBA" id="ARBA00022730"/>
    </source>
</evidence>
<evidence type="ECO:0000256" key="5">
    <source>
        <dbReference type="ARBA" id="ARBA00023274"/>
    </source>
</evidence>
<protein>
    <recommendedName>
        <fullName evidence="6 7">Small ribosomal subunit protein bS20</fullName>
    </recommendedName>
</protein>
<dbReference type="Gene3D" id="1.20.58.110">
    <property type="entry name" value="Ribosomal protein S20"/>
    <property type="match status" value="1"/>
</dbReference>
<evidence type="ECO:0000256" key="4">
    <source>
        <dbReference type="ARBA" id="ARBA00022980"/>
    </source>
</evidence>
<sequence>MPNIKSAKKRVKIAAVRTMRNKNYNSALKTAVKKANLAIDQNADNKNDTVRLAVKKIDQAVAKGILHKNTAARKKSALARKSAAV</sequence>
<dbReference type="HAMAP" id="MF_00500">
    <property type="entry name" value="Ribosomal_bS20"/>
    <property type="match status" value="1"/>
</dbReference>
<dbReference type="PANTHER" id="PTHR33398:SF1">
    <property type="entry name" value="SMALL RIBOSOMAL SUBUNIT PROTEIN BS20C"/>
    <property type="match status" value="1"/>
</dbReference>
<evidence type="ECO:0000313" key="8">
    <source>
        <dbReference type="EMBL" id="MEQ2441783.1"/>
    </source>
</evidence>
<keyword evidence="3 7" id="KW-0694">RNA-binding</keyword>
<evidence type="ECO:0000256" key="1">
    <source>
        <dbReference type="ARBA" id="ARBA00007634"/>
    </source>
</evidence>
<dbReference type="InterPro" id="IPR002583">
    <property type="entry name" value="Ribosomal_bS20"/>
</dbReference>
<dbReference type="EMBL" id="JBBMFD010000044">
    <property type="protein sequence ID" value="MEQ2441783.1"/>
    <property type="molecule type" value="Genomic_DNA"/>
</dbReference>
<dbReference type="SUPFAM" id="SSF46992">
    <property type="entry name" value="Ribosomal protein S20"/>
    <property type="match status" value="1"/>
</dbReference>
<dbReference type="RefSeq" id="WP_349221092.1">
    <property type="nucleotide sequence ID" value="NZ_JBBMFD010000044.1"/>
</dbReference>
<organism evidence="8 9">
    <name type="scientific">Solibaculum intestinale</name>
    <dbReference type="NCBI Taxonomy" id="3133165"/>
    <lineage>
        <taxon>Bacteria</taxon>
        <taxon>Bacillati</taxon>
        <taxon>Bacillota</taxon>
        <taxon>Clostridia</taxon>
        <taxon>Eubacteriales</taxon>
        <taxon>Oscillospiraceae</taxon>
        <taxon>Solibaculum</taxon>
    </lineage>
</organism>
<dbReference type="NCBIfam" id="TIGR00029">
    <property type="entry name" value="S20"/>
    <property type="match status" value="1"/>
</dbReference>
<dbReference type="GO" id="GO:0005840">
    <property type="term" value="C:ribosome"/>
    <property type="evidence" value="ECO:0007669"/>
    <property type="project" value="UniProtKB-KW"/>
</dbReference>
<dbReference type="Pfam" id="PF01649">
    <property type="entry name" value="Ribosomal_S20p"/>
    <property type="match status" value="1"/>
</dbReference>
<keyword evidence="9" id="KW-1185">Reference proteome</keyword>
<comment type="function">
    <text evidence="7">Binds directly to 16S ribosomal RNA.</text>
</comment>
<dbReference type="Proteomes" id="UP001489509">
    <property type="component" value="Unassembled WGS sequence"/>
</dbReference>
<evidence type="ECO:0000256" key="7">
    <source>
        <dbReference type="HAMAP-Rule" id="MF_00500"/>
    </source>
</evidence>
<dbReference type="InterPro" id="IPR036510">
    <property type="entry name" value="Ribosomal_bS20_sf"/>
</dbReference>
<evidence type="ECO:0000256" key="6">
    <source>
        <dbReference type="ARBA" id="ARBA00035136"/>
    </source>
</evidence>
<gene>
    <name evidence="7 8" type="primary">rpsT</name>
    <name evidence="8" type="ORF">WMO26_13170</name>
</gene>
<proteinExistence type="inferred from homology"/>
<accession>A0ABV1E399</accession>